<feature type="transmembrane region" description="Helical" evidence="1">
    <location>
        <begin position="240"/>
        <end position="266"/>
    </location>
</feature>
<name>A0A150F7X9_9BACI</name>
<evidence type="ECO:0000313" key="2">
    <source>
        <dbReference type="EMBL" id="KXZ20536.1"/>
    </source>
</evidence>
<feature type="transmembrane region" description="Helical" evidence="1">
    <location>
        <begin position="426"/>
        <end position="450"/>
    </location>
</feature>
<feature type="transmembrane region" description="Helical" evidence="1">
    <location>
        <begin position="113"/>
        <end position="136"/>
    </location>
</feature>
<dbReference type="STRING" id="1793963.AXI58_00690"/>
<evidence type="ECO:0000313" key="3">
    <source>
        <dbReference type="Proteomes" id="UP000075430"/>
    </source>
</evidence>
<feature type="transmembrane region" description="Helical" evidence="1">
    <location>
        <begin position="30"/>
        <end position="58"/>
    </location>
</feature>
<reference evidence="3" key="1">
    <citation type="submission" date="2016-02" db="EMBL/GenBank/DDBJ databases">
        <authorList>
            <person name="Dunlap C."/>
        </authorList>
    </citation>
    <scope>NUCLEOTIDE SEQUENCE [LARGE SCALE GENOMIC DNA]</scope>
    <source>
        <strain evidence="3">NRRL B-41092</strain>
    </source>
</reference>
<protein>
    <submittedName>
        <fullName evidence="2">Uncharacterized protein</fullName>
    </submittedName>
</protein>
<evidence type="ECO:0000256" key="1">
    <source>
        <dbReference type="SAM" id="Phobius"/>
    </source>
</evidence>
<feature type="transmembrane region" description="Helical" evidence="1">
    <location>
        <begin position="394"/>
        <end position="420"/>
    </location>
</feature>
<comment type="caution">
    <text evidence="2">The sequence shown here is derived from an EMBL/GenBank/DDBJ whole genome shotgun (WGS) entry which is preliminary data.</text>
</comment>
<keyword evidence="1" id="KW-0472">Membrane</keyword>
<dbReference type="EMBL" id="LSBA01000012">
    <property type="protein sequence ID" value="KXZ20536.1"/>
    <property type="molecule type" value="Genomic_DNA"/>
</dbReference>
<dbReference type="AlphaFoldDB" id="A0A150F7X9"/>
<feature type="transmembrane region" description="Helical" evidence="1">
    <location>
        <begin position="148"/>
        <end position="176"/>
    </location>
</feature>
<sequence length="485" mass="55679">MKSFEISKIMLKMWQKEIHKLLNTGTKKGLAILCLLLAISMGAIIGYSFTGIFLSLFLNGDVHSLGLFVVAMFMNTSIFTFVFFILFKVRTPEHHSFSMQLSWLPLTVFQRSLGYYIPFAGAVASLVLFIIFILLIPNFIASGVGIRFVFSFFVILFVQIIFFFSLLNLVYNLVYFIILKFGFPLQKFFSIFAVVVLATFYGITFFNITKIQHAYLTFDYNMTYFTAPLFLFLNGQKPDVSYLIVILVLIGTVVASFLSLNFVPILTEKKASKLFSFIKMPYSKPLSLMVKEIKSQARNEENILNFIFLLLVLCFLKYRFQISFSGESYLVLGGVTGMVAFNSFGNDQRMMPVYRALHLKMTTVLWSKYFGLCTLGILQLCLFSLLTSTFPESLLVFLKTLVVLLNSIAVFYLAGIIFPLDRNNPYMGIFSFGMLFLILIPLFFIGNYVVSEITKQGLLLFISLLEILLFLLLYVGFKWRYYYDY</sequence>
<feature type="transmembrane region" description="Helical" evidence="1">
    <location>
        <begin position="327"/>
        <end position="345"/>
    </location>
</feature>
<feature type="transmembrane region" description="Helical" evidence="1">
    <location>
        <begin position="64"/>
        <end position="87"/>
    </location>
</feature>
<feature type="transmembrane region" description="Helical" evidence="1">
    <location>
        <begin position="365"/>
        <end position="387"/>
    </location>
</feature>
<gene>
    <name evidence="2" type="ORF">AXI58_00690</name>
</gene>
<feature type="transmembrane region" description="Helical" evidence="1">
    <location>
        <begin position="214"/>
        <end position="233"/>
    </location>
</feature>
<keyword evidence="3" id="KW-1185">Reference proteome</keyword>
<feature type="transmembrane region" description="Helical" evidence="1">
    <location>
        <begin position="303"/>
        <end position="320"/>
    </location>
</feature>
<keyword evidence="1" id="KW-1133">Transmembrane helix</keyword>
<keyword evidence="1" id="KW-0812">Transmembrane</keyword>
<organism evidence="2 3">
    <name type="scientific">Bacillus nakamurai</name>
    <dbReference type="NCBI Taxonomy" id="1793963"/>
    <lineage>
        <taxon>Bacteria</taxon>
        <taxon>Bacillati</taxon>
        <taxon>Bacillota</taxon>
        <taxon>Bacilli</taxon>
        <taxon>Bacillales</taxon>
        <taxon>Bacillaceae</taxon>
        <taxon>Bacillus</taxon>
    </lineage>
</organism>
<accession>A0A150F7X9</accession>
<dbReference type="Proteomes" id="UP000075430">
    <property type="component" value="Unassembled WGS sequence"/>
</dbReference>
<feature type="transmembrane region" description="Helical" evidence="1">
    <location>
        <begin position="188"/>
        <end position="208"/>
    </location>
</feature>
<feature type="transmembrane region" description="Helical" evidence="1">
    <location>
        <begin position="457"/>
        <end position="477"/>
    </location>
</feature>
<proteinExistence type="predicted"/>